<evidence type="ECO:0000256" key="1">
    <source>
        <dbReference type="SAM" id="MobiDB-lite"/>
    </source>
</evidence>
<comment type="caution">
    <text evidence="2">The sequence shown here is derived from an EMBL/GenBank/DDBJ whole genome shotgun (WGS) entry which is preliminary data.</text>
</comment>
<sequence length="54" mass="5967">YENSIKDERDTHSMSSVENKVNQCASPPPLASGTSGYQRVPVFPVTSCGRFDLY</sequence>
<name>A0A8S0ULE3_OLEEU</name>
<proteinExistence type="predicted"/>
<dbReference type="Gramene" id="OE9A068885T1">
    <property type="protein sequence ID" value="OE9A068885C1"/>
    <property type="gene ID" value="OE9A068885"/>
</dbReference>
<organism evidence="2 3">
    <name type="scientific">Olea europaea subsp. europaea</name>
    <dbReference type="NCBI Taxonomy" id="158383"/>
    <lineage>
        <taxon>Eukaryota</taxon>
        <taxon>Viridiplantae</taxon>
        <taxon>Streptophyta</taxon>
        <taxon>Embryophyta</taxon>
        <taxon>Tracheophyta</taxon>
        <taxon>Spermatophyta</taxon>
        <taxon>Magnoliopsida</taxon>
        <taxon>eudicotyledons</taxon>
        <taxon>Gunneridae</taxon>
        <taxon>Pentapetalae</taxon>
        <taxon>asterids</taxon>
        <taxon>lamiids</taxon>
        <taxon>Lamiales</taxon>
        <taxon>Oleaceae</taxon>
        <taxon>Oleeae</taxon>
        <taxon>Olea</taxon>
    </lineage>
</organism>
<reference evidence="2 3" key="1">
    <citation type="submission" date="2019-12" db="EMBL/GenBank/DDBJ databases">
        <authorList>
            <person name="Alioto T."/>
            <person name="Alioto T."/>
            <person name="Gomez Garrido J."/>
        </authorList>
    </citation>
    <scope>NUCLEOTIDE SEQUENCE [LARGE SCALE GENOMIC DNA]</scope>
</reference>
<feature type="compositionally biased region" description="Basic and acidic residues" evidence="1">
    <location>
        <begin position="1"/>
        <end position="12"/>
    </location>
</feature>
<keyword evidence="3" id="KW-1185">Reference proteome</keyword>
<feature type="compositionally biased region" description="Polar residues" evidence="1">
    <location>
        <begin position="13"/>
        <end position="25"/>
    </location>
</feature>
<gene>
    <name evidence="2" type="ORF">OLEA9_A068885</name>
</gene>
<feature type="non-terminal residue" evidence="2">
    <location>
        <position position="1"/>
    </location>
</feature>
<accession>A0A8S0ULE3</accession>
<dbReference type="EMBL" id="CACTIH010008219">
    <property type="protein sequence ID" value="CAA3019342.1"/>
    <property type="molecule type" value="Genomic_DNA"/>
</dbReference>
<protein>
    <submittedName>
        <fullName evidence="2">Uncharacterized protein</fullName>
    </submittedName>
</protein>
<dbReference type="Proteomes" id="UP000594638">
    <property type="component" value="Unassembled WGS sequence"/>
</dbReference>
<feature type="region of interest" description="Disordered" evidence="1">
    <location>
        <begin position="1"/>
        <end position="40"/>
    </location>
</feature>
<evidence type="ECO:0000313" key="2">
    <source>
        <dbReference type="EMBL" id="CAA3019342.1"/>
    </source>
</evidence>
<feature type="non-terminal residue" evidence="2">
    <location>
        <position position="54"/>
    </location>
</feature>
<dbReference type="AlphaFoldDB" id="A0A8S0ULE3"/>
<evidence type="ECO:0000313" key="3">
    <source>
        <dbReference type="Proteomes" id="UP000594638"/>
    </source>
</evidence>